<evidence type="ECO:0000313" key="16">
    <source>
        <dbReference type="Proteomes" id="UP000728185"/>
    </source>
</evidence>
<dbReference type="HAMAP" id="MF_03211">
    <property type="entry name" value="RNA_acetyltr_Nat10"/>
    <property type="match status" value="1"/>
</dbReference>
<dbReference type="Pfam" id="PF08351">
    <property type="entry name" value="TmcA_N"/>
    <property type="match status" value="1"/>
</dbReference>
<evidence type="ECO:0000256" key="5">
    <source>
        <dbReference type="ARBA" id="ARBA00022741"/>
    </source>
</evidence>
<feature type="domain" description="TmcA/NAT10 N-terminal" evidence="12">
    <location>
        <begin position="3"/>
        <end position="177"/>
    </location>
</feature>
<dbReference type="Gene3D" id="3.40.50.11040">
    <property type="match status" value="1"/>
</dbReference>
<dbReference type="Pfam" id="PF13718">
    <property type="entry name" value="GNAT_acetyltr_2"/>
    <property type="match status" value="2"/>
</dbReference>
<dbReference type="InterPro" id="IPR033688">
    <property type="entry name" value="NAT10"/>
</dbReference>
<dbReference type="InterPro" id="IPR000182">
    <property type="entry name" value="GNAT_dom"/>
</dbReference>
<feature type="region of interest" description="Disordered" evidence="10">
    <location>
        <begin position="1022"/>
        <end position="1056"/>
    </location>
</feature>
<comment type="catalytic activity">
    <reaction evidence="9">
        <text>a cytidine in 18S rRNA + acetyl-CoA + ATP + H2O = an N(4)-acetylcytidine in 18S rRNA + ADP + phosphate + CoA + H(+)</text>
        <dbReference type="Rhea" id="RHEA:51424"/>
        <dbReference type="Rhea" id="RHEA-COMP:13575"/>
        <dbReference type="Rhea" id="RHEA-COMP:13576"/>
        <dbReference type="ChEBI" id="CHEBI:15377"/>
        <dbReference type="ChEBI" id="CHEBI:15378"/>
        <dbReference type="ChEBI" id="CHEBI:30616"/>
        <dbReference type="ChEBI" id="CHEBI:43474"/>
        <dbReference type="ChEBI" id="CHEBI:57287"/>
        <dbReference type="ChEBI" id="CHEBI:57288"/>
        <dbReference type="ChEBI" id="CHEBI:74900"/>
        <dbReference type="ChEBI" id="CHEBI:82748"/>
        <dbReference type="ChEBI" id="CHEBI:456216"/>
    </reaction>
</comment>
<evidence type="ECO:0000313" key="15">
    <source>
        <dbReference type="EMBL" id="KAA0187225.1"/>
    </source>
</evidence>
<feature type="domain" description="N-acetyltransferase" evidence="13">
    <location>
        <begin position="746"/>
        <end position="858"/>
    </location>
</feature>
<comment type="catalytic activity">
    <reaction evidence="9">
        <text>a cytidine in tRNA + acetyl-CoA + ATP + H2O = an N(4)-acetylcytidine in tRNA + ADP + phosphate + CoA + H(+)</text>
        <dbReference type="Rhea" id="RHEA:53876"/>
        <dbReference type="Rhea" id="RHEA-COMP:13670"/>
        <dbReference type="Rhea" id="RHEA-COMP:13671"/>
        <dbReference type="ChEBI" id="CHEBI:15377"/>
        <dbReference type="ChEBI" id="CHEBI:15378"/>
        <dbReference type="ChEBI" id="CHEBI:30616"/>
        <dbReference type="ChEBI" id="CHEBI:43474"/>
        <dbReference type="ChEBI" id="CHEBI:57287"/>
        <dbReference type="ChEBI" id="CHEBI:57288"/>
        <dbReference type="ChEBI" id="CHEBI:74900"/>
        <dbReference type="ChEBI" id="CHEBI:82748"/>
        <dbReference type="ChEBI" id="CHEBI:456216"/>
    </reaction>
</comment>
<dbReference type="InterPro" id="IPR027992">
    <property type="entry name" value="tRNA_bind_dom"/>
</dbReference>
<evidence type="ECO:0000256" key="3">
    <source>
        <dbReference type="ARBA" id="ARBA00022679"/>
    </source>
</evidence>
<feature type="domain" description="Possible tRNA binding" evidence="14">
    <location>
        <begin position="870"/>
        <end position="991"/>
    </location>
</feature>
<keyword evidence="4 9" id="KW-0819">tRNA processing</keyword>
<evidence type="ECO:0000259" key="12">
    <source>
        <dbReference type="Pfam" id="PF08351"/>
    </source>
</evidence>
<feature type="compositionally biased region" description="Acidic residues" evidence="10">
    <location>
        <begin position="1123"/>
        <end position="1134"/>
    </location>
</feature>
<dbReference type="OrthoDB" id="10067491at2759"/>
<dbReference type="GO" id="GO:0030686">
    <property type="term" value="C:90S preribosome"/>
    <property type="evidence" value="ECO:0007669"/>
    <property type="project" value="TreeGrafter"/>
</dbReference>
<dbReference type="InterPro" id="IPR007807">
    <property type="entry name" value="TcmA/NAT10_helicase"/>
</dbReference>
<feature type="binding site" evidence="9">
    <location>
        <position position="506"/>
    </location>
    <ligand>
        <name>ATP</name>
        <dbReference type="ChEBI" id="CHEBI:30616"/>
    </ligand>
</feature>
<evidence type="ECO:0000259" key="13">
    <source>
        <dbReference type="Pfam" id="PF13718"/>
    </source>
</evidence>
<dbReference type="InterPro" id="IPR032672">
    <property type="entry name" value="TmcA/NAT10/Kre33"/>
</dbReference>
<dbReference type="GO" id="GO:1904812">
    <property type="term" value="P:rRNA acetylation involved in maturation of SSU-rRNA"/>
    <property type="evidence" value="ECO:0007669"/>
    <property type="project" value="InterPro"/>
</dbReference>
<keyword evidence="8 9" id="KW-0012">Acyltransferase</keyword>
<dbReference type="Proteomes" id="UP000728185">
    <property type="component" value="Unassembled WGS sequence"/>
</dbReference>
<dbReference type="Gene3D" id="3.40.630.30">
    <property type="match status" value="2"/>
</dbReference>
<evidence type="ECO:0000256" key="9">
    <source>
        <dbReference type="HAMAP-Rule" id="MF_03211"/>
    </source>
</evidence>
<feature type="compositionally biased region" description="Acidic residues" evidence="10">
    <location>
        <begin position="742"/>
        <end position="759"/>
    </location>
</feature>
<dbReference type="EMBL" id="LUCM01009278">
    <property type="protein sequence ID" value="KAA0187225.1"/>
    <property type="molecule type" value="Genomic_DNA"/>
</dbReference>
<evidence type="ECO:0000256" key="7">
    <source>
        <dbReference type="ARBA" id="ARBA00023242"/>
    </source>
</evidence>
<keyword evidence="5 9" id="KW-0547">Nucleotide-binding</keyword>
<dbReference type="Pfam" id="PF05127">
    <property type="entry name" value="NAT10_TcmA_helicase"/>
    <property type="match status" value="1"/>
</dbReference>
<keyword evidence="2 9" id="KW-0698">rRNA processing</keyword>
<comment type="caution">
    <text evidence="15">The sequence shown here is derived from an EMBL/GenBank/DDBJ whole genome shotgun (WGS) entry which is preliminary data.</text>
</comment>
<dbReference type="Gene3D" id="3.40.50.300">
    <property type="entry name" value="P-loop containing nucleotide triphosphate hydrolases"/>
    <property type="match status" value="1"/>
</dbReference>
<evidence type="ECO:0000256" key="1">
    <source>
        <dbReference type="ARBA" id="ARBA00004604"/>
    </source>
</evidence>
<feature type="domain" description="TcmA/NAT10 helicase" evidence="11">
    <location>
        <begin position="293"/>
        <end position="524"/>
    </location>
</feature>
<evidence type="ECO:0000256" key="6">
    <source>
        <dbReference type="ARBA" id="ARBA00022840"/>
    </source>
</evidence>
<feature type="region of interest" description="Disordered" evidence="10">
    <location>
        <begin position="1120"/>
        <end position="1179"/>
    </location>
</feature>
<feature type="compositionally biased region" description="Acidic residues" evidence="10">
    <location>
        <begin position="1144"/>
        <end position="1153"/>
    </location>
</feature>
<keyword evidence="16" id="KW-1185">Reference proteome</keyword>
<dbReference type="InterPro" id="IPR027417">
    <property type="entry name" value="P-loop_NTPase"/>
</dbReference>
<comment type="similarity">
    <text evidence="9">Belongs to the RNA cytidine acetyltransferase family. NAT10 subfamily.</text>
</comment>
<gene>
    <name evidence="15" type="ORF">FBUS_05589</name>
</gene>
<evidence type="ECO:0000259" key="14">
    <source>
        <dbReference type="Pfam" id="PF13725"/>
    </source>
</evidence>
<feature type="binding site" evidence="9">
    <location>
        <position position="831"/>
    </location>
    <ligand>
        <name>acetyl-CoA</name>
        <dbReference type="ChEBI" id="CHEBI:57288"/>
    </ligand>
</feature>
<dbReference type="GO" id="GO:1990883">
    <property type="term" value="F:18S rRNA cytidine N-acetyltransferase activity"/>
    <property type="evidence" value="ECO:0007669"/>
    <property type="project" value="TreeGrafter"/>
</dbReference>
<dbReference type="GO" id="GO:0005730">
    <property type="term" value="C:nucleolus"/>
    <property type="evidence" value="ECO:0007669"/>
    <property type="project" value="UniProtKB-SubCell"/>
</dbReference>
<sequence length="1262" mass="140230">MLQNGIRDRFRTVFVMIGNKGQDQVPIMHQIMNTLCNKGKLSVLWCYKKELSFSTKKRKAGLTSDATIFEQFICTTDIRWSYYHETHKILGQTFDMCILQDFEALTPNTLARTVETVSGGGLIVFLLKSMDSLKQLCTMAMDVHSRYRTDAHRDIVCRFNERFLLSLASNPRCLVLDDRWRILPLSKSVLSSLQINASKAQETAAASHDELQKLKVVLTEDGSPFAPLIKICVTMDQARGVVQFCASLASSVQSLSTPGQNVNLQLSKNTAQSLLNSIGSNQPNAGASSAIVVMTAGRGRGKSAALGLALAAAIEAGLPNIYVTAPSPENLTILMQFVVRGLGAFSYEEHQDYVVTRTTDPDYNQAVVRIDIHRQSHRQSLVYLAPWELASHLSRGGQQADLVCVDEAAAIPLALVRHFIQGPRLVFMASTINGYEGTGRSLSLKLIKQLRNECRVAEASVRLNPKLVLPNIDPKPQLSEKKLGKGLQSADTSRTLYEITLDDAIRYANGDPVEAWLTELLCLDCGSSLIRENPSLTGAYYPPVDQCQLYFVNRDTLFAYHKSTEIFLHRLMALYVASHYKNSPNDLQLLSDAPAHHIFCLLAPYQPNSGRIPEILCVLQVCLEGRINKDRVLRSLSRGIRPSGDLIPWTIAQQFCDAQFGELSGARVVRIATHPDYQNLGYGTRAIQLLHDYYAGKVPTQSPDKGAVGELSSKTSHQSDASREQKVKSSTSAELSVGETGDGSDDEEELIEQTDEDIQPDVAPNENGEDGLVGDADTDAKSQLLMEKFQPRGPSSLPPLLSRLCERQPERLHYVGVSFGSTPDLLRFWKRAGFIPVYLRQTLNELTGEFTCIMLKQCEEQTEHQMDKAWLLKYFQDFRRRFMNLLPGCFRYMDAAYALELFLNKSAQKLESNELTLKEAQTLFSVVDVERLRRYTRSLVDFHVISDLLPHLALLFFDSRLPEVRLNKTQQVILLGLGLQHKTVERLASEFTRLLGDSNTTSKTVHEREAADASSIMARLEESNATGGSGSVSGGLDMLSSSMRPKTTTESNITSSPGWAKRIRGLLFVLVRELVRSLDRILGSTESKEKHVLASAAPLLPAKGQSVSAGKSLSLRLDAMESDREEDNDDDEFADSNVIMTKENDDDDVADDVEEKKYGEDMDDYKTETQRKNETTDDVTLSESEAKRRADIVRQMLAEELSAGGGPLGALNSYKVHGSESEWAKAIVGHGSDLSSLRVQLSSTSDANERYVRSFCFTEIFH</sequence>
<feature type="binding site" evidence="9">
    <location>
        <begin position="671"/>
        <end position="673"/>
    </location>
    <ligand>
        <name>acetyl-CoA</name>
        <dbReference type="ChEBI" id="CHEBI:57288"/>
    </ligand>
</feature>
<protein>
    <recommendedName>
        <fullName evidence="9">RNA cytidine acetyltransferase</fullName>
        <ecNumber evidence="9">2.3.1.-</ecNumber>
    </recommendedName>
    <alternativeName>
        <fullName evidence="9">18S rRNA cytosine acetyltransferase</fullName>
    </alternativeName>
</protein>
<evidence type="ECO:0000256" key="2">
    <source>
        <dbReference type="ARBA" id="ARBA00022552"/>
    </source>
</evidence>
<dbReference type="GO" id="GO:0000049">
    <property type="term" value="F:tRNA binding"/>
    <property type="evidence" value="ECO:0007669"/>
    <property type="project" value="TreeGrafter"/>
</dbReference>
<keyword evidence="7 9" id="KW-0539">Nucleus</keyword>
<feature type="compositionally biased region" description="Basic and acidic residues" evidence="10">
    <location>
        <begin position="1154"/>
        <end position="1175"/>
    </location>
</feature>
<dbReference type="PANTHER" id="PTHR10925:SF5">
    <property type="entry name" value="RNA CYTIDINE ACETYLTRANSFERASE"/>
    <property type="match status" value="1"/>
</dbReference>
<comment type="function">
    <text evidence="9">RNA cytidine acetyltransferase with specificity toward both 18S rRNA and tRNAs. Catalyzes the formation of N(4)-acetylcytidine (ac4C) in 18S rRNA. Required for early nucleolar cleavages of precursor rRNA at sites A0, A1 and A2 during 18S rRNA synthesis. Catalyzes the formation of ac4C in serine and leucine tRNAs. Requires a tRNA-binding adapter protein for full tRNA acetyltransferase activity but not for 18S rRNA acetylation.</text>
</comment>
<keyword evidence="6 9" id="KW-0067">ATP-binding</keyword>
<dbReference type="Pfam" id="PF13725">
    <property type="entry name" value="tRNA_bind_2"/>
    <property type="match status" value="1"/>
</dbReference>
<dbReference type="InterPro" id="IPR013562">
    <property type="entry name" value="TmcA/NAT10_N"/>
</dbReference>
<evidence type="ECO:0000256" key="10">
    <source>
        <dbReference type="SAM" id="MobiDB-lite"/>
    </source>
</evidence>
<comment type="subcellular location">
    <subcellularLocation>
        <location evidence="1 9">Nucleus</location>
        <location evidence="1 9">Nucleolus</location>
    </subcellularLocation>
</comment>
<keyword evidence="3 9" id="KW-0808">Transferase</keyword>
<dbReference type="GO" id="GO:0005524">
    <property type="term" value="F:ATP binding"/>
    <property type="evidence" value="ECO:0007669"/>
    <property type="project" value="UniProtKB-UniRule"/>
</dbReference>
<feature type="binding site" evidence="9">
    <location>
        <begin position="299"/>
        <end position="308"/>
    </location>
    <ligand>
        <name>ATP</name>
        <dbReference type="ChEBI" id="CHEBI:30616"/>
    </ligand>
</feature>
<reference evidence="15" key="1">
    <citation type="submission" date="2019-05" db="EMBL/GenBank/DDBJ databases">
        <title>Annotation for the trematode Fasciolopsis buski.</title>
        <authorList>
            <person name="Choi Y.-J."/>
        </authorList>
    </citation>
    <scope>NUCLEOTIDE SEQUENCE</scope>
    <source>
        <strain evidence="15">HT</strain>
        <tissue evidence="15">Whole worm</tissue>
    </source>
</reference>
<dbReference type="GO" id="GO:0051391">
    <property type="term" value="P:tRNA acetylation"/>
    <property type="evidence" value="ECO:0007669"/>
    <property type="project" value="UniProtKB-UniRule"/>
</dbReference>
<evidence type="ECO:0000256" key="8">
    <source>
        <dbReference type="ARBA" id="ARBA00023315"/>
    </source>
</evidence>
<feature type="binding site" evidence="9">
    <location>
        <begin position="678"/>
        <end position="684"/>
    </location>
    <ligand>
        <name>acetyl-CoA</name>
        <dbReference type="ChEBI" id="CHEBI:57288"/>
    </ligand>
</feature>
<evidence type="ECO:0000259" key="11">
    <source>
        <dbReference type="Pfam" id="PF05127"/>
    </source>
</evidence>
<proteinExistence type="inferred from homology"/>
<feature type="compositionally biased region" description="Polar residues" evidence="10">
    <location>
        <begin position="1039"/>
        <end position="1056"/>
    </location>
</feature>
<dbReference type="PANTHER" id="PTHR10925">
    <property type="entry name" value="N-ACETYLTRANSFERASE 10"/>
    <property type="match status" value="1"/>
</dbReference>
<name>A0A8E0RSV4_9TREM</name>
<evidence type="ECO:0000256" key="4">
    <source>
        <dbReference type="ARBA" id="ARBA00022694"/>
    </source>
</evidence>
<feature type="region of interest" description="Disordered" evidence="10">
    <location>
        <begin position="701"/>
        <end position="776"/>
    </location>
</feature>
<feature type="domain" description="N-acetyltransferase" evidence="13">
    <location>
        <begin position="570"/>
        <end position="726"/>
    </location>
</feature>
<dbReference type="EC" id="2.3.1.-" evidence="9"/>
<dbReference type="AlphaFoldDB" id="A0A8E0RSV4"/>
<accession>A0A8E0RSV4</accession>
<organism evidence="15 16">
    <name type="scientific">Fasciolopsis buskii</name>
    <dbReference type="NCBI Taxonomy" id="27845"/>
    <lineage>
        <taxon>Eukaryota</taxon>
        <taxon>Metazoa</taxon>
        <taxon>Spiralia</taxon>
        <taxon>Lophotrochozoa</taxon>
        <taxon>Platyhelminthes</taxon>
        <taxon>Trematoda</taxon>
        <taxon>Digenea</taxon>
        <taxon>Plagiorchiida</taxon>
        <taxon>Echinostomata</taxon>
        <taxon>Echinostomatoidea</taxon>
        <taxon>Fasciolidae</taxon>
        <taxon>Fasciolopsis</taxon>
    </lineage>
</organism>